<dbReference type="InterPro" id="IPR050560">
    <property type="entry name" value="MYB_TF"/>
</dbReference>
<dbReference type="InterPro" id="IPR009057">
    <property type="entry name" value="Homeodomain-like_sf"/>
</dbReference>
<comment type="caution">
    <text evidence="5">The sequence shown here is derived from an EMBL/GenBank/DDBJ whole genome shotgun (WGS) entry which is preliminary data.</text>
</comment>
<keyword evidence="5" id="KW-0238">DNA-binding</keyword>
<name>A0A9P6LRY9_9FUNG</name>
<dbReference type="Pfam" id="PF13921">
    <property type="entry name" value="Myb_DNA-bind_6"/>
    <property type="match status" value="1"/>
</dbReference>
<feature type="domain" description="Myb-like" evidence="2">
    <location>
        <begin position="392"/>
        <end position="442"/>
    </location>
</feature>
<dbReference type="PROSITE" id="PS50090">
    <property type="entry name" value="MYB_LIKE"/>
    <property type="match status" value="7"/>
</dbReference>
<dbReference type="PANTHER" id="PTHR45614">
    <property type="entry name" value="MYB PROTEIN-RELATED"/>
    <property type="match status" value="1"/>
</dbReference>
<feature type="domain" description="Myb-like" evidence="2">
    <location>
        <begin position="691"/>
        <end position="740"/>
    </location>
</feature>
<reference evidence="5" key="1">
    <citation type="journal article" date="2020" name="Fungal Divers.">
        <title>Resolving the Mortierellaceae phylogeny through synthesis of multi-gene phylogenetics and phylogenomics.</title>
        <authorList>
            <person name="Vandepol N."/>
            <person name="Liber J."/>
            <person name="Desiro A."/>
            <person name="Na H."/>
            <person name="Kennedy M."/>
            <person name="Barry K."/>
            <person name="Grigoriev I.V."/>
            <person name="Miller A.N."/>
            <person name="O'Donnell K."/>
            <person name="Stajich J.E."/>
            <person name="Bonito G."/>
        </authorList>
    </citation>
    <scope>NUCLEOTIDE SEQUENCE</scope>
    <source>
        <strain evidence="5">MES-2147</strain>
    </source>
</reference>
<evidence type="ECO:0000259" key="4">
    <source>
        <dbReference type="PROSITE" id="PS51294"/>
    </source>
</evidence>
<dbReference type="OrthoDB" id="2143914at2759"/>
<evidence type="ECO:0000313" key="6">
    <source>
        <dbReference type="Proteomes" id="UP000749646"/>
    </source>
</evidence>
<accession>A0A9P6LRY9</accession>
<dbReference type="GO" id="GO:0000978">
    <property type="term" value="F:RNA polymerase II cis-regulatory region sequence-specific DNA binding"/>
    <property type="evidence" value="ECO:0007669"/>
    <property type="project" value="TreeGrafter"/>
</dbReference>
<dbReference type="PROSITE" id="PS51293">
    <property type="entry name" value="SANT"/>
    <property type="match status" value="1"/>
</dbReference>
<feature type="region of interest" description="Disordered" evidence="1">
    <location>
        <begin position="616"/>
        <end position="647"/>
    </location>
</feature>
<evidence type="ECO:0000256" key="1">
    <source>
        <dbReference type="SAM" id="MobiDB-lite"/>
    </source>
</evidence>
<dbReference type="Proteomes" id="UP000749646">
    <property type="component" value="Unassembled WGS sequence"/>
</dbReference>
<dbReference type="InterPro" id="IPR017930">
    <property type="entry name" value="Myb_dom"/>
</dbReference>
<feature type="domain" description="Myb-like" evidence="2">
    <location>
        <begin position="110"/>
        <end position="153"/>
    </location>
</feature>
<dbReference type="GO" id="GO:0005634">
    <property type="term" value="C:nucleus"/>
    <property type="evidence" value="ECO:0007669"/>
    <property type="project" value="TreeGrafter"/>
</dbReference>
<dbReference type="Gene3D" id="1.10.10.60">
    <property type="entry name" value="Homeodomain-like"/>
    <property type="match status" value="5"/>
</dbReference>
<feature type="non-terminal residue" evidence="5">
    <location>
        <position position="836"/>
    </location>
</feature>
<evidence type="ECO:0000313" key="5">
    <source>
        <dbReference type="EMBL" id="KAF9926768.1"/>
    </source>
</evidence>
<feature type="domain" description="HTH myb-type" evidence="4">
    <location>
        <begin position="691"/>
        <end position="740"/>
    </location>
</feature>
<dbReference type="PANTHER" id="PTHR45614:SF51">
    <property type="entry name" value="MYB-LIKE DNA-BINDING PROTEIN BAS1"/>
    <property type="match status" value="1"/>
</dbReference>
<dbReference type="EMBL" id="JAAAHW010010383">
    <property type="protein sequence ID" value="KAF9926768.1"/>
    <property type="molecule type" value="Genomic_DNA"/>
</dbReference>
<dbReference type="InterPro" id="IPR001005">
    <property type="entry name" value="SANT/Myb"/>
</dbReference>
<evidence type="ECO:0000259" key="2">
    <source>
        <dbReference type="PROSITE" id="PS50090"/>
    </source>
</evidence>
<dbReference type="Pfam" id="PF00249">
    <property type="entry name" value="Myb_DNA-binding"/>
    <property type="match status" value="3"/>
</dbReference>
<proteinExistence type="predicted"/>
<dbReference type="GO" id="GO:0000981">
    <property type="term" value="F:DNA-binding transcription factor activity, RNA polymerase II-specific"/>
    <property type="evidence" value="ECO:0007669"/>
    <property type="project" value="TreeGrafter"/>
</dbReference>
<dbReference type="AlphaFoldDB" id="A0A9P6LRY9"/>
<dbReference type="InterPro" id="IPR017884">
    <property type="entry name" value="SANT_dom"/>
</dbReference>
<dbReference type="SMART" id="SM00717">
    <property type="entry name" value="SANT"/>
    <property type="match status" value="8"/>
</dbReference>
<feature type="domain" description="Myb-like" evidence="2">
    <location>
        <begin position="753"/>
        <end position="797"/>
    </location>
</feature>
<feature type="domain" description="SANT" evidence="3">
    <location>
        <begin position="749"/>
        <end position="792"/>
    </location>
</feature>
<gene>
    <name evidence="5" type="primary">MYB4R1_1</name>
    <name evidence="5" type="ORF">BGZ65_007123</name>
</gene>
<protein>
    <submittedName>
        <fullName evidence="5">Myb-like DNA-binding domain protein</fullName>
    </submittedName>
</protein>
<organism evidence="5 6">
    <name type="scientific">Modicella reniformis</name>
    <dbReference type="NCBI Taxonomy" id="1440133"/>
    <lineage>
        <taxon>Eukaryota</taxon>
        <taxon>Fungi</taxon>
        <taxon>Fungi incertae sedis</taxon>
        <taxon>Mucoromycota</taxon>
        <taxon>Mortierellomycotina</taxon>
        <taxon>Mortierellomycetes</taxon>
        <taxon>Mortierellales</taxon>
        <taxon>Mortierellaceae</taxon>
        <taxon>Modicella</taxon>
    </lineage>
</organism>
<feature type="domain" description="Myb-like" evidence="2">
    <location>
        <begin position="558"/>
        <end position="606"/>
    </location>
</feature>
<dbReference type="PROSITE" id="PS51294">
    <property type="entry name" value="HTH_MYB"/>
    <property type="match status" value="2"/>
</dbReference>
<keyword evidence="6" id="KW-1185">Reference proteome</keyword>
<dbReference type="SUPFAM" id="SSF46689">
    <property type="entry name" value="Homeodomain-like"/>
    <property type="match status" value="5"/>
</dbReference>
<feature type="domain" description="HTH myb-type" evidence="4">
    <location>
        <begin position="753"/>
        <end position="801"/>
    </location>
</feature>
<feature type="domain" description="Myb-like" evidence="2">
    <location>
        <begin position="200"/>
        <end position="243"/>
    </location>
</feature>
<sequence>MHTTQHQQRRLICHAFRTLSSVEYIAASLAHGSAQGPRSTKRSSLALVSNNTLSPIHRLSLRFTFPLQIQRTLTTATTATTPPEVASSTRWSEWTIKPGSAARAPRVQTKNPWTEQEDKLLFNLRQRKTPWKKISARFKRSVGSCYSHYYRILDPSLADAVEDDDLEKASWNRTAVETTQHIPAVADLAGEKNGGLSSPQGFWTARDRERLERLIHAKTHWSVIARELGRNQESCKEKWFRIQKSRVAVRRHAKRVRGKQWCRLFNEGFTPYHRDQLVKEVGRQLAAMKRSRSAANGSSDPLGLLEMEDHDADSGIYAMMVMLKEMRHQAGGDDDDNVGYSSAHGDATGAFSTHTGVKAVDWDAVALAFNNKFPTTRLQSIYHELAAAKLIWTPEEDDRLIRAVLWLGPPEFQPKLWTMIKDAFGDDIRTSEDYKSRWRELDMPVLEREWDYSEKTKFWRRWKEFQEEGSLFSLPEFSKGSLRLELENTSTVDGFSTSIPSETISNDKMWDIIAEGLEYRHGRDCQLHFERTTARFPRDPELFQYLVQEVANVYLKPKKTYWSSEASSMLVATVNSFLQASKTVSWESISKALNSQYTTKQCQARWSYWSQKQNREEVGQRKDQNHLDQRHAEKIVPGTQKKSEPRRRWTDRELELLNKGVQEYGHRWAKIRDALLPHRTIPMLHERYRRSQAKKTGKFSEKERSLLETAIETFGEDADWALVASRVPGRTACQCRKTWNYGRTHHVQKLDEPWTEQDKQRLKSAVTRFGTKQWTLVSDFVVGKSSAQCRKHWEEKLDADINTSLWAGKEVDQLMERVEILMARKEEEERVRIAEA</sequence>
<feature type="compositionally biased region" description="Basic and acidic residues" evidence="1">
    <location>
        <begin position="616"/>
        <end position="634"/>
    </location>
</feature>
<feature type="domain" description="Myb-like" evidence="2">
    <location>
        <begin position="641"/>
        <end position="690"/>
    </location>
</feature>
<evidence type="ECO:0000259" key="3">
    <source>
        <dbReference type="PROSITE" id="PS51293"/>
    </source>
</evidence>
<dbReference type="CDD" id="cd00167">
    <property type="entry name" value="SANT"/>
    <property type="match status" value="5"/>
</dbReference>